<evidence type="ECO:0000259" key="12">
    <source>
        <dbReference type="SMART" id="SM00563"/>
    </source>
</evidence>
<name>A0A1M3KZI1_9BACT</name>
<dbReference type="EC" id="2.3.1.51" evidence="5 11"/>
<feature type="domain" description="Phospholipid/glycerol acyltransferase" evidence="12">
    <location>
        <begin position="67"/>
        <end position="181"/>
    </location>
</feature>
<evidence type="ECO:0000256" key="8">
    <source>
        <dbReference type="ARBA" id="ARBA00022679"/>
    </source>
</evidence>
<dbReference type="STRING" id="1895771.BGO89_06070"/>
<evidence type="ECO:0000256" key="4">
    <source>
        <dbReference type="ARBA" id="ARBA00008655"/>
    </source>
</evidence>
<dbReference type="Pfam" id="PF01553">
    <property type="entry name" value="Acyltransferase"/>
    <property type="match status" value="1"/>
</dbReference>
<dbReference type="Proteomes" id="UP000184233">
    <property type="component" value="Unassembled WGS sequence"/>
</dbReference>
<evidence type="ECO:0000256" key="2">
    <source>
        <dbReference type="ARBA" id="ARBA00004728"/>
    </source>
</evidence>
<keyword evidence="11" id="KW-1208">Phospholipid metabolism</keyword>
<dbReference type="GO" id="GO:0016020">
    <property type="term" value="C:membrane"/>
    <property type="evidence" value="ECO:0007669"/>
    <property type="project" value="InterPro"/>
</dbReference>
<dbReference type="SMART" id="SM00563">
    <property type="entry name" value="PlsC"/>
    <property type="match status" value="1"/>
</dbReference>
<sequence>MRSIFVIVAIAVVTVVYATAVMIHMALFRDKDVFHTYARSWSRILLKLAGVRVELRGIGHLSVVERYIYVANHASLFDIPVLLAHVPDNIRIMYKRELGAIPIFGWCLRMSPFIAIDRRKSREAADALEAVVATMRDGASVVVFPEGTRSDDGRVGEFKRGAFTLAARSGKPLVPVALEGTAAIMPARGRRINPGTVVVHIERPVVLPQPATRSDEMQAMQYVRTVIAEHVTLQS</sequence>
<proteinExistence type="inferred from homology"/>
<dbReference type="GO" id="GO:0006654">
    <property type="term" value="P:phosphatidic acid biosynthetic process"/>
    <property type="evidence" value="ECO:0007669"/>
    <property type="project" value="TreeGrafter"/>
</dbReference>
<reference evidence="13 14" key="1">
    <citation type="submission" date="2016-09" db="EMBL/GenBank/DDBJ databases">
        <title>Genome-resolved meta-omics ties microbial dynamics to process performance in biotechnology for thiocyanate degradation.</title>
        <authorList>
            <person name="Kantor R.S."/>
            <person name="Huddy R.J."/>
            <person name="Iyer R."/>
            <person name="Thomas B.C."/>
            <person name="Brown C.T."/>
            <person name="Anantharaman K."/>
            <person name="Tringe S."/>
            <person name="Hettich R.L."/>
            <person name="Harrison S.T."/>
            <person name="Banfield J.F."/>
        </authorList>
    </citation>
    <scope>NUCLEOTIDE SEQUENCE [LARGE SCALE GENOMIC DNA]</scope>
    <source>
        <strain evidence="13">59-99</strain>
    </source>
</reference>
<keyword evidence="7 11" id="KW-0444">Lipid biosynthesis</keyword>
<evidence type="ECO:0000256" key="11">
    <source>
        <dbReference type="RuleBase" id="RU361267"/>
    </source>
</evidence>
<gene>
    <name evidence="13" type="ORF">BGO89_06070</name>
</gene>
<dbReference type="AlphaFoldDB" id="A0A1M3KZI1"/>
<dbReference type="GO" id="GO:0003841">
    <property type="term" value="F:1-acylglycerol-3-phosphate O-acyltransferase activity"/>
    <property type="evidence" value="ECO:0007669"/>
    <property type="project" value="UniProtKB-UniRule"/>
</dbReference>
<evidence type="ECO:0000256" key="7">
    <source>
        <dbReference type="ARBA" id="ARBA00022516"/>
    </source>
</evidence>
<keyword evidence="10 11" id="KW-0012">Acyltransferase</keyword>
<keyword evidence="11" id="KW-0594">Phospholipid biosynthesis</keyword>
<dbReference type="PANTHER" id="PTHR10434:SF64">
    <property type="entry name" value="1-ACYL-SN-GLYCEROL-3-PHOSPHATE ACYLTRANSFERASE-RELATED"/>
    <property type="match status" value="1"/>
</dbReference>
<comment type="domain">
    <text evidence="11">The HXXXXD motif is essential for acyltransferase activity and may constitute the binding site for the phosphate moiety of the glycerol-3-phosphate.</text>
</comment>
<dbReference type="InterPro" id="IPR004552">
    <property type="entry name" value="AGP_acyltrans"/>
</dbReference>
<evidence type="ECO:0000256" key="9">
    <source>
        <dbReference type="ARBA" id="ARBA00023098"/>
    </source>
</evidence>
<comment type="catalytic activity">
    <reaction evidence="1 11">
        <text>a 1-acyl-sn-glycero-3-phosphate + an acyl-CoA = a 1,2-diacyl-sn-glycero-3-phosphate + CoA</text>
        <dbReference type="Rhea" id="RHEA:19709"/>
        <dbReference type="ChEBI" id="CHEBI:57287"/>
        <dbReference type="ChEBI" id="CHEBI:57970"/>
        <dbReference type="ChEBI" id="CHEBI:58342"/>
        <dbReference type="ChEBI" id="CHEBI:58608"/>
        <dbReference type="EC" id="2.3.1.51"/>
    </reaction>
</comment>
<dbReference type="PANTHER" id="PTHR10434">
    <property type="entry name" value="1-ACYL-SN-GLYCEROL-3-PHOSPHATE ACYLTRANSFERASE"/>
    <property type="match status" value="1"/>
</dbReference>
<dbReference type="CDD" id="cd07989">
    <property type="entry name" value="LPLAT_AGPAT-like"/>
    <property type="match status" value="1"/>
</dbReference>
<organism evidence="13 14">
    <name type="scientific">Candidatus Kapaibacterium thiocyanatum</name>
    <dbReference type="NCBI Taxonomy" id="1895771"/>
    <lineage>
        <taxon>Bacteria</taxon>
        <taxon>Pseudomonadati</taxon>
        <taxon>Candidatus Kapaibacteriota</taxon>
        <taxon>Candidatus Kapaibacteriia</taxon>
        <taxon>Candidatus Kapaibacteriales</taxon>
        <taxon>Candidatus Kapaibacteriaceae</taxon>
        <taxon>Candidatus Kapaibacterium</taxon>
    </lineage>
</organism>
<evidence type="ECO:0000256" key="1">
    <source>
        <dbReference type="ARBA" id="ARBA00001141"/>
    </source>
</evidence>
<keyword evidence="8 11" id="KW-0808">Transferase</keyword>
<evidence type="ECO:0000256" key="10">
    <source>
        <dbReference type="ARBA" id="ARBA00023315"/>
    </source>
</evidence>
<comment type="caution">
    <text evidence="13">The sequence shown here is derived from an EMBL/GenBank/DDBJ whole genome shotgun (WGS) entry which is preliminary data.</text>
</comment>
<dbReference type="EMBL" id="MKVH01000020">
    <property type="protein sequence ID" value="OJX57963.1"/>
    <property type="molecule type" value="Genomic_DNA"/>
</dbReference>
<dbReference type="NCBIfam" id="TIGR00530">
    <property type="entry name" value="AGP_acyltrn"/>
    <property type="match status" value="1"/>
</dbReference>
<comment type="pathway">
    <text evidence="3">Lipid metabolism.</text>
</comment>
<accession>A0A1M3KZI1</accession>
<evidence type="ECO:0000256" key="3">
    <source>
        <dbReference type="ARBA" id="ARBA00005189"/>
    </source>
</evidence>
<evidence type="ECO:0000256" key="6">
    <source>
        <dbReference type="ARBA" id="ARBA00016139"/>
    </source>
</evidence>
<comment type="pathway">
    <text evidence="2">Phospholipid metabolism; CDP-diacylglycerol biosynthesis; CDP-diacylglycerol from sn-glycerol 3-phosphate: step 2/3.</text>
</comment>
<protein>
    <recommendedName>
        <fullName evidence="6 11">1-acyl-sn-glycerol-3-phosphate acyltransferase</fullName>
        <ecNumber evidence="5 11">2.3.1.51</ecNumber>
    </recommendedName>
</protein>
<dbReference type="InterPro" id="IPR002123">
    <property type="entry name" value="Plipid/glycerol_acylTrfase"/>
</dbReference>
<evidence type="ECO:0000313" key="13">
    <source>
        <dbReference type="EMBL" id="OJX57963.1"/>
    </source>
</evidence>
<comment type="similarity">
    <text evidence="4 11">Belongs to the 1-acyl-sn-glycerol-3-phosphate acyltransferase family.</text>
</comment>
<evidence type="ECO:0000256" key="5">
    <source>
        <dbReference type="ARBA" id="ARBA00013211"/>
    </source>
</evidence>
<dbReference type="SUPFAM" id="SSF69593">
    <property type="entry name" value="Glycerol-3-phosphate (1)-acyltransferase"/>
    <property type="match status" value="1"/>
</dbReference>
<evidence type="ECO:0000313" key="14">
    <source>
        <dbReference type="Proteomes" id="UP000184233"/>
    </source>
</evidence>
<keyword evidence="9 11" id="KW-0443">Lipid metabolism</keyword>